<dbReference type="Proteomes" id="UP000185725">
    <property type="component" value="Unassembled WGS sequence"/>
</dbReference>
<gene>
    <name evidence="3" type="ORF">NCTC13560_00426</name>
    <name evidence="2" type="ORF">SAMN05421682_10614</name>
</gene>
<evidence type="ECO:0000313" key="5">
    <source>
        <dbReference type="Proteomes" id="UP000255231"/>
    </source>
</evidence>
<evidence type="ECO:0000313" key="4">
    <source>
        <dbReference type="Proteomes" id="UP000185725"/>
    </source>
</evidence>
<dbReference type="RefSeq" id="WP_076560511.1">
    <property type="nucleotide sequence ID" value="NZ_CP033929.1"/>
</dbReference>
<dbReference type="Pfam" id="PF12728">
    <property type="entry name" value="HTH_17"/>
    <property type="match status" value="1"/>
</dbReference>
<proteinExistence type="predicted"/>
<dbReference type="EMBL" id="FTMF01000006">
    <property type="protein sequence ID" value="SIQ53509.1"/>
    <property type="molecule type" value="Genomic_DNA"/>
</dbReference>
<dbReference type="KEGG" id="cil:EG358_15835"/>
<protein>
    <submittedName>
        <fullName evidence="3">DNA binding domain, excisionase family</fullName>
    </submittedName>
    <submittedName>
        <fullName evidence="2">Transcriptional regulator, AlpA family</fullName>
    </submittedName>
</protein>
<keyword evidence="4" id="KW-1185">Reference proteome</keyword>
<accession>A0A381F4Z9</accession>
<dbReference type="NCBIfam" id="TIGR01764">
    <property type="entry name" value="excise"/>
    <property type="match status" value="1"/>
</dbReference>
<dbReference type="OrthoDB" id="1003442at2"/>
<dbReference type="GeneID" id="303675176"/>
<dbReference type="EMBL" id="UFVS01000001">
    <property type="protein sequence ID" value="SUX41626.1"/>
    <property type="molecule type" value="Genomic_DNA"/>
</dbReference>
<dbReference type="InterPro" id="IPR041657">
    <property type="entry name" value="HTH_17"/>
</dbReference>
<feature type="domain" description="Helix-turn-helix" evidence="1">
    <location>
        <begin position="70"/>
        <end position="117"/>
    </location>
</feature>
<dbReference type="InterPro" id="IPR010093">
    <property type="entry name" value="SinI_DNA-bd"/>
</dbReference>
<dbReference type="Proteomes" id="UP000255231">
    <property type="component" value="Unassembled WGS sequence"/>
</dbReference>
<reference evidence="3 5" key="2">
    <citation type="submission" date="2018-06" db="EMBL/GenBank/DDBJ databases">
        <authorList>
            <consortium name="Pathogen Informatics"/>
            <person name="Doyle S."/>
        </authorList>
    </citation>
    <scope>NUCLEOTIDE SEQUENCE [LARGE SCALE GENOMIC DNA]</scope>
    <source>
        <strain evidence="3 5">NCTC13560</strain>
    </source>
</reference>
<sequence length="189" mass="21504">MGFSNLRIPKLCEFCEKPFEAKKVTARFCSKYCSEKSGKRQKQLAKEMEARQTLLEKSVSKIADIQTRPYISVSEAVTLFGISRDTIHRLIKSKKIPAINLGERLTRVSKIDIEKMFTAVEMPDKSKEIPEKPNFEVGNCYTISEISSKFYADPGTVTNLIKRNKIPTKKVGSFVYVPKNLIDKIFDGK</sequence>
<dbReference type="GO" id="GO:0003677">
    <property type="term" value="F:DNA binding"/>
    <property type="evidence" value="ECO:0007669"/>
    <property type="project" value="InterPro"/>
</dbReference>
<evidence type="ECO:0000259" key="1">
    <source>
        <dbReference type="Pfam" id="PF12728"/>
    </source>
</evidence>
<evidence type="ECO:0000313" key="2">
    <source>
        <dbReference type="EMBL" id="SIQ53509.1"/>
    </source>
</evidence>
<organism evidence="3 5">
    <name type="scientific">Chryseobacterium indoltheticum</name>
    <dbReference type="NCBI Taxonomy" id="254"/>
    <lineage>
        <taxon>Bacteria</taxon>
        <taxon>Pseudomonadati</taxon>
        <taxon>Bacteroidota</taxon>
        <taxon>Flavobacteriia</taxon>
        <taxon>Flavobacteriales</taxon>
        <taxon>Weeksellaceae</taxon>
        <taxon>Chryseobacterium group</taxon>
        <taxon>Chryseobacterium</taxon>
    </lineage>
</organism>
<reference evidence="2 4" key="1">
    <citation type="submission" date="2017-01" db="EMBL/GenBank/DDBJ databases">
        <authorList>
            <person name="Varghese N."/>
            <person name="Submissions S."/>
        </authorList>
    </citation>
    <scope>NUCLEOTIDE SEQUENCE [LARGE SCALE GENOMIC DNA]</scope>
    <source>
        <strain evidence="2 4">ATCC 27950</strain>
    </source>
</reference>
<name>A0A381F4Z9_9FLAO</name>
<evidence type="ECO:0000313" key="3">
    <source>
        <dbReference type="EMBL" id="SUX41626.1"/>
    </source>
</evidence>
<dbReference type="AlphaFoldDB" id="A0A381F4Z9"/>